<accession>A0A8J7SLM8</accession>
<evidence type="ECO:0000313" key="2">
    <source>
        <dbReference type="Proteomes" id="UP000624703"/>
    </source>
</evidence>
<evidence type="ECO:0000313" key="1">
    <source>
        <dbReference type="EMBL" id="MBK1790503.1"/>
    </source>
</evidence>
<name>A0A8J7SLM8_9BACT</name>
<comment type="caution">
    <text evidence="1">The sequence shown here is derived from an EMBL/GenBank/DDBJ whole genome shotgun (WGS) entry which is preliminary data.</text>
</comment>
<reference evidence="1" key="1">
    <citation type="submission" date="2021-01" db="EMBL/GenBank/DDBJ databases">
        <title>Modified the classification status of verrucomicrobia.</title>
        <authorList>
            <person name="Feng X."/>
        </authorList>
    </citation>
    <scope>NUCLEOTIDE SEQUENCE</scope>
    <source>
        <strain evidence="1">_KCTC 22039</strain>
    </source>
</reference>
<proteinExistence type="predicted"/>
<keyword evidence="2" id="KW-1185">Reference proteome</keyword>
<protein>
    <submittedName>
        <fullName evidence="1">Uncharacterized protein</fullName>
    </submittedName>
</protein>
<organism evidence="1 2">
    <name type="scientific">Persicirhabdus sediminis</name>
    <dbReference type="NCBI Taxonomy" id="454144"/>
    <lineage>
        <taxon>Bacteria</taxon>
        <taxon>Pseudomonadati</taxon>
        <taxon>Verrucomicrobiota</taxon>
        <taxon>Verrucomicrobiia</taxon>
        <taxon>Verrucomicrobiales</taxon>
        <taxon>Verrucomicrobiaceae</taxon>
        <taxon>Persicirhabdus</taxon>
    </lineage>
</organism>
<sequence length="98" mass="10913">MTGTDYFIKKGESIISTNGGGDSQLFEDESKFTFYYANELAHLLDAGQPESAIIKEDERLIAIHYADKWDPETKNLRGLISNSNTSLSKAMSELSMES</sequence>
<dbReference type="AlphaFoldDB" id="A0A8J7SLM8"/>
<dbReference type="RefSeq" id="WP_200310537.1">
    <property type="nucleotide sequence ID" value="NZ_JAENIM010000022.1"/>
</dbReference>
<dbReference type="EMBL" id="JAENIM010000022">
    <property type="protein sequence ID" value="MBK1790503.1"/>
    <property type="molecule type" value="Genomic_DNA"/>
</dbReference>
<gene>
    <name evidence="1" type="ORF">JIN82_04950</name>
</gene>
<dbReference type="Proteomes" id="UP000624703">
    <property type="component" value="Unassembled WGS sequence"/>
</dbReference>